<feature type="compositionally biased region" description="Pro residues" evidence="1">
    <location>
        <begin position="160"/>
        <end position="174"/>
    </location>
</feature>
<dbReference type="GO" id="GO:0005886">
    <property type="term" value="C:plasma membrane"/>
    <property type="evidence" value="ECO:0007669"/>
    <property type="project" value="TreeGrafter"/>
</dbReference>
<dbReference type="PROSITE" id="PS51485">
    <property type="entry name" value="PHYTOCYANIN"/>
    <property type="match status" value="1"/>
</dbReference>
<reference evidence="4 5" key="1">
    <citation type="journal article" date="2022" name="Nat. Genet.">
        <title>Improved pea reference genome and pan-genome highlight genomic features and evolutionary characteristics.</title>
        <authorList>
            <person name="Yang T."/>
            <person name="Liu R."/>
            <person name="Luo Y."/>
            <person name="Hu S."/>
            <person name="Wang D."/>
            <person name="Wang C."/>
            <person name="Pandey M.K."/>
            <person name="Ge S."/>
            <person name="Xu Q."/>
            <person name="Li N."/>
            <person name="Li G."/>
            <person name="Huang Y."/>
            <person name="Saxena R.K."/>
            <person name="Ji Y."/>
            <person name="Li M."/>
            <person name="Yan X."/>
            <person name="He Y."/>
            <person name="Liu Y."/>
            <person name="Wang X."/>
            <person name="Xiang C."/>
            <person name="Varshney R.K."/>
            <person name="Ding H."/>
            <person name="Gao S."/>
            <person name="Zong X."/>
        </authorList>
    </citation>
    <scope>NUCLEOTIDE SEQUENCE [LARGE SCALE GENOMIC DNA]</scope>
    <source>
        <strain evidence="4 5">cv. Zhongwan 6</strain>
    </source>
</reference>
<dbReference type="CDD" id="cd04216">
    <property type="entry name" value="Phytocyanin"/>
    <property type="match status" value="1"/>
</dbReference>
<dbReference type="SUPFAM" id="SSF49503">
    <property type="entry name" value="Cupredoxins"/>
    <property type="match status" value="1"/>
</dbReference>
<keyword evidence="5" id="KW-1185">Reference proteome</keyword>
<feature type="region of interest" description="Disordered" evidence="1">
    <location>
        <begin position="155"/>
        <end position="183"/>
    </location>
</feature>
<dbReference type="Pfam" id="PF02298">
    <property type="entry name" value="Cu_bind_like"/>
    <property type="match status" value="1"/>
</dbReference>
<dbReference type="GO" id="GO:0009055">
    <property type="term" value="F:electron transfer activity"/>
    <property type="evidence" value="ECO:0007669"/>
    <property type="project" value="InterPro"/>
</dbReference>
<dbReference type="Gene3D" id="2.60.40.420">
    <property type="entry name" value="Cupredoxins - blue copper proteins"/>
    <property type="match status" value="1"/>
</dbReference>
<gene>
    <name evidence="4" type="ORF">KIW84_033757</name>
</gene>
<dbReference type="PANTHER" id="PTHR33021">
    <property type="entry name" value="BLUE COPPER PROTEIN"/>
    <property type="match status" value="1"/>
</dbReference>
<feature type="signal peptide" evidence="2">
    <location>
        <begin position="1"/>
        <end position="28"/>
    </location>
</feature>
<name>A0A9D4XZE8_PEA</name>
<dbReference type="InterPro" id="IPR039391">
    <property type="entry name" value="Phytocyanin-like"/>
</dbReference>
<protein>
    <recommendedName>
        <fullName evidence="3">Phytocyanin domain-containing protein</fullName>
    </recommendedName>
</protein>
<organism evidence="4 5">
    <name type="scientific">Pisum sativum</name>
    <name type="common">Garden pea</name>
    <name type="synonym">Lathyrus oleraceus</name>
    <dbReference type="NCBI Taxonomy" id="3888"/>
    <lineage>
        <taxon>Eukaryota</taxon>
        <taxon>Viridiplantae</taxon>
        <taxon>Streptophyta</taxon>
        <taxon>Embryophyta</taxon>
        <taxon>Tracheophyta</taxon>
        <taxon>Spermatophyta</taxon>
        <taxon>Magnoliopsida</taxon>
        <taxon>eudicotyledons</taxon>
        <taxon>Gunneridae</taxon>
        <taxon>Pentapetalae</taxon>
        <taxon>rosids</taxon>
        <taxon>fabids</taxon>
        <taxon>Fabales</taxon>
        <taxon>Fabaceae</taxon>
        <taxon>Papilionoideae</taxon>
        <taxon>50 kb inversion clade</taxon>
        <taxon>NPAAA clade</taxon>
        <taxon>Hologalegina</taxon>
        <taxon>IRL clade</taxon>
        <taxon>Fabeae</taxon>
        <taxon>Lathyrus</taxon>
    </lineage>
</organism>
<comment type="caution">
    <text evidence="4">The sequence shown here is derived from an EMBL/GenBank/DDBJ whole genome shotgun (WGS) entry which is preliminary data.</text>
</comment>
<dbReference type="Proteomes" id="UP001058974">
    <property type="component" value="Chromosome 3"/>
</dbReference>
<dbReference type="Gramene" id="Psat03G0375700-T1">
    <property type="protein sequence ID" value="KAI5428884.1"/>
    <property type="gene ID" value="KIW84_033757"/>
</dbReference>
<feature type="chain" id="PRO_5039327215" description="Phytocyanin domain-containing protein" evidence="2">
    <location>
        <begin position="29"/>
        <end position="216"/>
    </location>
</feature>
<dbReference type="InterPro" id="IPR003245">
    <property type="entry name" value="Phytocyanin_dom"/>
</dbReference>
<sequence>MTKRSPPPMAPYLMALVLFITISSAVAAATGYKNHTVGGTSGWFFNSTTNTPATNYSSWASTQIFNLGDYLIFNTNSNQSVILTYNNTAYLNCTADDSDNGTFIYSSGTDRFNQALTIPVPLTIVGPNYFFSDTSDGVQCQHGLAFEIQVQRGIGLPPSLNQPPPPPYNEPPGPDNAQSPTVTVADIPKNGALSKSADVRVVVYGLGAVMVLLQFW</sequence>
<dbReference type="PANTHER" id="PTHR33021:SF213">
    <property type="entry name" value="OS12G0454600 PROTEIN"/>
    <property type="match status" value="1"/>
</dbReference>
<proteinExistence type="predicted"/>
<dbReference type="OrthoDB" id="688954at2759"/>
<evidence type="ECO:0000256" key="1">
    <source>
        <dbReference type="SAM" id="MobiDB-lite"/>
    </source>
</evidence>
<dbReference type="InterPro" id="IPR008972">
    <property type="entry name" value="Cupredoxin"/>
</dbReference>
<evidence type="ECO:0000313" key="5">
    <source>
        <dbReference type="Proteomes" id="UP001058974"/>
    </source>
</evidence>
<keyword evidence="2" id="KW-0732">Signal</keyword>
<dbReference type="FunFam" id="2.60.40.420:FF:000048">
    <property type="entry name" value="Early nodulin-like protein 18"/>
    <property type="match status" value="1"/>
</dbReference>
<dbReference type="AlphaFoldDB" id="A0A9D4XZE8"/>
<evidence type="ECO:0000256" key="2">
    <source>
        <dbReference type="SAM" id="SignalP"/>
    </source>
</evidence>
<evidence type="ECO:0000313" key="4">
    <source>
        <dbReference type="EMBL" id="KAI5428884.1"/>
    </source>
</evidence>
<evidence type="ECO:0000259" key="3">
    <source>
        <dbReference type="PROSITE" id="PS51485"/>
    </source>
</evidence>
<accession>A0A9D4XZE8</accession>
<dbReference type="EMBL" id="JAMSHJ010000003">
    <property type="protein sequence ID" value="KAI5428884.1"/>
    <property type="molecule type" value="Genomic_DNA"/>
</dbReference>
<feature type="domain" description="Phytocyanin" evidence="3">
    <location>
        <begin position="33"/>
        <end position="152"/>
    </location>
</feature>